<keyword evidence="1" id="KW-0808">Transferase</keyword>
<keyword evidence="1" id="KW-0032">Aminotransferase</keyword>
<dbReference type="Proteomes" id="UP001226091">
    <property type="component" value="Chromosome"/>
</dbReference>
<reference evidence="2" key="1">
    <citation type="journal article" date="2025" name="Aquaculture">
        <title>Assessment of the bioflocculant production and safety properties of Metabacillus hrfriensis sp. nov. based on phenotypic and whole-genome sequencing analysis.</title>
        <authorList>
            <person name="Zhang R."/>
            <person name="Zhao Z."/>
            <person name="Luo L."/>
            <person name="Wang S."/>
            <person name="Guo K."/>
            <person name="Xu W."/>
        </authorList>
    </citation>
    <scope>NUCLEOTIDE SEQUENCE [LARGE SCALE GENOMIC DNA]</scope>
    <source>
        <strain evidence="2">CT-WN-B3</strain>
    </source>
</reference>
<dbReference type="EMBL" id="CP126116">
    <property type="protein sequence ID" value="WHZ60110.1"/>
    <property type="molecule type" value="Genomic_DNA"/>
</dbReference>
<evidence type="ECO:0000313" key="1">
    <source>
        <dbReference type="EMBL" id="WHZ60110.1"/>
    </source>
</evidence>
<sequence>MWPQHGGKTASIKAVFRNKGINEKEFIDFSANLNPLGTPSIILKAMQESIVHSSTVYPDPEYSEERAILAAFEGVKPENILLTNGGAEAIFLVTSLFKNGKAGIFQPSFSEYERACRCHDIQVTDLSHEELKKGIGRIQKEDGDVLFLCRPNNPTGEMISKETVLNLLDSASLNEQAVIIDEAFIHFTESDESLENLLQHYSNLIIIRSLTKIYAVPGIRSGYILANDSIIQKLEAISVPWSVNCAALAMIHALPHTYDHLTETKKWLQAEWKQLRTKLQALNFIVTESVVNFYLLKDPLLDNHEPLLLFLAREGILARHTMNFHGIEGCSVRLAIRTREENEKLLTALRKWRNPS</sequence>
<accession>A0ACD4RHW9</accession>
<name>A0ACD4RHW9_9BACI</name>
<proteinExistence type="predicted"/>
<protein>
    <submittedName>
        <fullName evidence="1">Pyridoxal phosphate-dependent class II aminotransferase</fullName>
    </submittedName>
</protein>
<keyword evidence="2" id="KW-1185">Reference proteome</keyword>
<evidence type="ECO:0000313" key="2">
    <source>
        <dbReference type="Proteomes" id="UP001226091"/>
    </source>
</evidence>
<organism evidence="1 2">
    <name type="scientific">Metabacillus hrfriensis</name>
    <dbReference type="NCBI Taxonomy" id="3048891"/>
    <lineage>
        <taxon>Bacteria</taxon>
        <taxon>Bacillati</taxon>
        <taxon>Bacillota</taxon>
        <taxon>Bacilli</taxon>
        <taxon>Bacillales</taxon>
        <taxon>Bacillaceae</taxon>
        <taxon>Metabacillus</taxon>
    </lineage>
</organism>
<gene>
    <name evidence="1" type="ORF">QLQ22_12595</name>
</gene>